<dbReference type="Pfam" id="PF25597">
    <property type="entry name" value="SH3_retrovirus"/>
    <property type="match status" value="1"/>
</dbReference>
<feature type="domain" description="Reverse transcriptase Ty1/copia-type" evidence="2">
    <location>
        <begin position="693"/>
        <end position="794"/>
    </location>
</feature>
<feature type="compositionally biased region" description="Basic and acidic residues" evidence="1">
    <location>
        <begin position="539"/>
        <end position="553"/>
    </location>
</feature>
<dbReference type="Pfam" id="PF07727">
    <property type="entry name" value="RVT_2"/>
    <property type="match status" value="2"/>
</dbReference>
<dbReference type="InterPro" id="IPR043502">
    <property type="entry name" value="DNA/RNA_pol_sf"/>
</dbReference>
<name>A0AA38TU52_9ASTR</name>
<feature type="compositionally biased region" description="Polar residues" evidence="1">
    <location>
        <begin position="568"/>
        <end position="579"/>
    </location>
</feature>
<dbReference type="CDD" id="cd09272">
    <property type="entry name" value="RNase_HI_RT_Ty1"/>
    <property type="match status" value="1"/>
</dbReference>
<evidence type="ECO:0000259" key="4">
    <source>
        <dbReference type="Pfam" id="PF25597"/>
    </source>
</evidence>
<dbReference type="Proteomes" id="UP001172457">
    <property type="component" value="Chromosome 2"/>
</dbReference>
<protein>
    <submittedName>
        <fullName evidence="5">Uncharacterized protein</fullName>
    </submittedName>
</protein>
<dbReference type="SUPFAM" id="SSF56672">
    <property type="entry name" value="DNA/RNA polymerases"/>
    <property type="match status" value="1"/>
</dbReference>
<evidence type="ECO:0000256" key="1">
    <source>
        <dbReference type="SAM" id="MobiDB-lite"/>
    </source>
</evidence>
<dbReference type="InterPro" id="IPR057670">
    <property type="entry name" value="SH3_retrovirus"/>
</dbReference>
<sequence>MSGSAPELNGTENYKVCFCAIILALETKNKLGFVDGSCVKPTDNDVLAKQWDRCNAVVLSWILGSVVEELFLGQVFSEVASTVWSELKETYDKVDGSVTFILYQKINSLTQNGGSVSDYYHKLNAFWRQFDALIKLPNCSCNASTDFTKHTQLIKLMQFLMGLDEVYQPIRSSILTTEPLPYVKTAFSIVSREESHRGVSFSNSSGIKGQSSAYFGKAPESKRKPGFRNTILNCKHCGANGHTIERCFKIIGFPKDFQSQRKSFSNNNFRSVQGNNSVTNIDNNTSSSTSNCSLTEDQIHKLLSLIEQPKDVQAASANMAGLCCFSNFSNSNWIVDSGATQHMTSIVSNLTDVVDISDQSLKDLAQKRVVGTGNEREGLYILNVDKGEYSSANHVSVCCVSKLLWHSRLGHPAEPVMNILKEKLQFYSNKVPPCDIVIKGPYKVSTKEGYRYFLTIVDDFSRSEKCVFLGYCNSKKGYRLHSLDTKQVVISSDVKFYENIFPFKMKDEEGTSSLNDFRILKFFDTIEHTDNNSYQDPNDDNRGRSSNDTRDSRALVPIERQPRAANTPPLSSNELSSIGQDDADAINSITDGLDENDDHSPEGNLQKSNTEFSVLRKSERVSNFPKRFDEYVVEGKVKYGIERVVNYSKLCKENYCFVSNLNKSLEPTSYLEASKDQNWIKAMNDEMEALYRNGTWELIDLPKNRKPIGSKWVYKIKYKSTGEIERYKARLVAKGYSQREGLDYEETFSPVVKMVTVRCVIALAVQNNWSLYQLDVNNAFLYGDLSEEVYMTLPEDDLVLTGNNKSEVHRVKSHLKDSFLIKDLGELQYFLGIEILKTKSGLCMSQRKYCLELLVDFGYLGCKPINTPMDMNLIVTESVQMAAKSGDDVLSDISGFQGLIGRLIYLLATRPDISFAVHCLSQFMHSPRKSHLNLALRVLRYLKKSPGKGILFTPSSSFKLLGYVDADWGKCYLPEESEYRALAYVTCEITWVLNILSCLNIKEVIPVSVFCDNSSAIQIAINPVLHEKTKHIEIDIHFIREKISAGVIKIEKIDSIEQTADIFTKSLGAVQHDYLCSKLQLFDMFQSQV</sequence>
<feature type="domain" description="Reverse transcriptase Ty1/copia-type" evidence="2">
    <location>
        <begin position="796"/>
        <end position="869"/>
    </location>
</feature>
<dbReference type="InterPro" id="IPR029472">
    <property type="entry name" value="Copia-like_N"/>
</dbReference>
<dbReference type="AlphaFoldDB" id="A0AA38TU52"/>
<evidence type="ECO:0000313" key="5">
    <source>
        <dbReference type="EMBL" id="KAJ9561025.1"/>
    </source>
</evidence>
<dbReference type="PANTHER" id="PTHR11439">
    <property type="entry name" value="GAG-POL-RELATED RETROTRANSPOSON"/>
    <property type="match status" value="1"/>
</dbReference>
<accession>A0AA38TU52</accession>
<proteinExistence type="predicted"/>
<gene>
    <name evidence="5" type="ORF">OSB04_006185</name>
</gene>
<evidence type="ECO:0000259" key="3">
    <source>
        <dbReference type="Pfam" id="PF14244"/>
    </source>
</evidence>
<feature type="domain" description="Retroviral polymerase SH3-like" evidence="4">
    <location>
        <begin position="461"/>
        <end position="507"/>
    </location>
</feature>
<feature type="domain" description="Retrotransposon Copia-like N-terminal" evidence="3">
    <location>
        <begin position="6"/>
        <end position="42"/>
    </location>
</feature>
<evidence type="ECO:0000313" key="6">
    <source>
        <dbReference type="Proteomes" id="UP001172457"/>
    </source>
</evidence>
<organism evidence="5 6">
    <name type="scientific">Centaurea solstitialis</name>
    <name type="common">yellow star-thistle</name>
    <dbReference type="NCBI Taxonomy" id="347529"/>
    <lineage>
        <taxon>Eukaryota</taxon>
        <taxon>Viridiplantae</taxon>
        <taxon>Streptophyta</taxon>
        <taxon>Embryophyta</taxon>
        <taxon>Tracheophyta</taxon>
        <taxon>Spermatophyta</taxon>
        <taxon>Magnoliopsida</taxon>
        <taxon>eudicotyledons</taxon>
        <taxon>Gunneridae</taxon>
        <taxon>Pentapetalae</taxon>
        <taxon>asterids</taxon>
        <taxon>campanulids</taxon>
        <taxon>Asterales</taxon>
        <taxon>Asteraceae</taxon>
        <taxon>Carduoideae</taxon>
        <taxon>Cardueae</taxon>
        <taxon>Centaureinae</taxon>
        <taxon>Centaurea</taxon>
    </lineage>
</organism>
<feature type="region of interest" description="Disordered" evidence="1">
    <location>
        <begin position="530"/>
        <end position="611"/>
    </location>
</feature>
<dbReference type="PANTHER" id="PTHR11439:SF508">
    <property type="entry name" value="RNA-DIRECTED DNA POLYMERASE"/>
    <property type="match status" value="1"/>
</dbReference>
<dbReference type="Pfam" id="PF14244">
    <property type="entry name" value="Retrotran_gag_3"/>
    <property type="match status" value="1"/>
</dbReference>
<evidence type="ECO:0000259" key="2">
    <source>
        <dbReference type="Pfam" id="PF07727"/>
    </source>
</evidence>
<reference evidence="5" key="1">
    <citation type="submission" date="2023-03" db="EMBL/GenBank/DDBJ databases">
        <title>Chromosome-scale reference genome and RAD-based genetic map of yellow starthistle (Centaurea solstitialis) reveal putative structural variation and QTLs associated with invader traits.</title>
        <authorList>
            <person name="Reatini B."/>
            <person name="Cang F.A."/>
            <person name="Jiang Q."/>
            <person name="Mckibben M.T.W."/>
            <person name="Barker M.S."/>
            <person name="Rieseberg L.H."/>
            <person name="Dlugosch K.M."/>
        </authorList>
    </citation>
    <scope>NUCLEOTIDE SEQUENCE</scope>
    <source>
        <strain evidence="5">CAN-66</strain>
        <tissue evidence="5">Leaf</tissue>
    </source>
</reference>
<comment type="caution">
    <text evidence="5">The sequence shown here is derived from an EMBL/GenBank/DDBJ whole genome shotgun (WGS) entry which is preliminary data.</text>
</comment>
<keyword evidence="6" id="KW-1185">Reference proteome</keyword>
<dbReference type="EMBL" id="JARYMX010000002">
    <property type="protein sequence ID" value="KAJ9561025.1"/>
    <property type="molecule type" value="Genomic_DNA"/>
</dbReference>
<dbReference type="InterPro" id="IPR013103">
    <property type="entry name" value="RVT_2"/>
</dbReference>